<dbReference type="Pfam" id="PF00497">
    <property type="entry name" value="SBP_bac_3"/>
    <property type="match status" value="1"/>
</dbReference>
<proteinExistence type="predicted"/>
<dbReference type="Proteomes" id="UP000559987">
    <property type="component" value="Unassembled WGS sequence"/>
</dbReference>
<dbReference type="Gene3D" id="3.40.190.10">
    <property type="entry name" value="Periplasmic binding protein-like II"/>
    <property type="match status" value="2"/>
</dbReference>
<evidence type="ECO:0000313" key="3">
    <source>
        <dbReference type="EMBL" id="MBB3167513.1"/>
    </source>
</evidence>
<dbReference type="PANTHER" id="PTHR38834:SF3">
    <property type="entry name" value="SOLUTE-BINDING PROTEIN FAMILY 3_N-TERMINAL DOMAIN-CONTAINING PROTEIN"/>
    <property type="match status" value="1"/>
</dbReference>
<dbReference type="SUPFAM" id="SSF53850">
    <property type="entry name" value="Periplasmic binding protein-like II"/>
    <property type="match status" value="1"/>
</dbReference>
<keyword evidence="1" id="KW-0732">Signal</keyword>
<evidence type="ECO:0000256" key="1">
    <source>
        <dbReference type="SAM" id="SignalP"/>
    </source>
</evidence>
<dbReference type="AlphaFoldDB" id="A0A839UIY0"/>
<evidence type="ECO:0000313" key="4">
    <source>
        <dbReference type="Proteomes" id="UP000559987"/>
    </source>
</evidence>
<feature type="chain" id="PRO_5032666192" evidence="1">
    <location>
        <begin position="22"/>
        <end position="249"/>
    </location>
</feature>
<accession>A0A839UIY0</accession>
<dbReference type="PANTHER" id="PTHR38834">
    <property type="entry name" value="PERIPLASMIC SUBSTRATE BINDING PROTEIN FAMILY 3"/>
    <property type="match status" value="1"/>
</dbReference>
<gene>
    <name evidence="3" type="ORF">FHS30_000689</name>
</gene>
<feature type="domain" description="Solute-binding protein family 3/N-terminal" evidence="2">
    <location>
        <begin position="34"/>
        <end position="237"/>
    </location>
</feature>
<evidence type="ECO:0000259" key="2">
    <source>
        <dbReference type="Pfam" id="PF00497"/>
    </source>
</evidence>
<keyword evidence="4" id="KW-1185">Reference proteome</keyword>
<comment type="caution">
    <text evidence="3">The sequence shown here is derived from an EMBL/GenBank/DDBJ whole genome shotgun (WGS) entry which is preliminary data.</text>
</comment>
<organism evidence="3 4">
    <name type="scientific">Simiduia aestuariiviva</name>
    <dbReference type="NCBI Taxonomy" id="1510459"/>
    <lineage>
        <taxon>Bacteria</taxon>
        <taxon>Pseudomonadati</taxon>
        <taxon>Pseudomonadota</taxon>
        <taxon>Gammaproteobacteria</taxon>
        <taxon>Cellvibrionales</taxon>
        <taxon>Cellvibrionaceae</taxon>
        <taxon>Simiduia</taxon>
    </lineage>
</organism>
<sequence>MEKRYLVAMIGCLMVVASAFAGPAHRLDQLTYLSENSPPMNFLDNGEFKGIAVDLLERTTRVAGTPVHRDKVKILPWARAYRAAISGPNKVIFAIYRTPEREALFKWAGPFDANSLVLVAKKNRKIKITQLSQLNKFVVGAQREDAAEIHLRNLSLDEMVLTLTVSPLQLARMMQADRIDIWAGGVHGINAHLAMIGAAPEDFEVVGTLHKADLYFAFSRDVDDALVDRFQQSLEKVLSQQAGATKASH</sequence>
<dbReference type="RefSeq" id="WP_183908297.1">
    <property type="nucleotide sequence ID" value="NZ_JACHXZ010000001.1"/>
</dbReference>
<reference evidence="3 4" key="1">
    <citation type="submission" date="2020-08" db="EMBL/GenBank/DDBJ databases">
        <title>Genomic Encyclopedia of Type Strains, Phase III (KMG-III): the genomes of soil and plant-associated and newly described type strains.</title>
        <authorList>
            <person name="Whitman W."/>
        </authorList>
    </citation>
    <scope>NUCLEOTIDE SEQUENCE [LARGE SCALE GENOMIC DNA]</scope>
    <source>
        <strain evidence="3 4">CECT 8571</strain>
    </source>
</reference>
<dbReference type="InterPro" id="IPR001638">
    <property type="entry name" value="Solute-binding_3/MltF_N"/>
</dbReference>
<name>A0A839UIY0_9GAMM</name>
<dbReference type="EMBL" id="JACHXZ010000001">
    <property type="protein sequence ID" value="MBB3167513.1"/>
    <property type="molecule type" value="Genomic_DNA"/>
</dbReference>
<protein>
    <submittedName>
        <fullName evidence="3">Polar amino acid transport system substrate-binding protein</fullName>
    </submittedName>
</protein>
<feature type="signal peptide" evidence="1">
    <location>
        <begin position="1"/>
        <end position="21"/>
    </location>
</feature>